<feature type="region of interest" description="Disordered" evidence="6">
    <location>
        <begin position="346"/>
        <end position="368"/>
    </location>
</feature>
<dbReference type="Proteomes" id="UP000037460">
    <property type="component" value="Unassembled WGS sequence"/>
</dbReference>
<evidence type="ECO:0000256" key="1">
    <source>
        <dbReference type="ARBA" id="ARBA00004613"/>
    </source>
</evidence>
<evidence type="ECO:0000256" key="2">
    <source>
        <dbReference type="ARBA" id="ARBA00022525"/>
    </source>
</evidence>
<keyword evidence="5" id="KW-0325">Glycoprotein</keyword>
<dbReference type="AlphaFoldDB" id="A0A0M0LSC9"/>
<evidence type="ECO:0000259" key="7">
    <source>
        <dbReference type="PROSITE" id="PS50222"/>
    </source>
</evidence>
<dbReference type="EMBL" id="JWZX01000010">
    <property type="protein sequence ID" value="KOO53896.1"/>
    <property type="molecule type" value="Genomic_DNA"/>
</dbReference>
<name>A0A0M0LSC9_9EUKA</name>
<dbReference type="PROSITE" id="PS00018">
    <property type="entry name" value="EF_HAND_1"/>
    <property type="match status" value="3"/>
</dbReference>
<dbReference type="SMART" id="SM00054">
    <property type="entry name" value="EFh"/>
    <property type="match status" value="4"/>
</dbReference>
<feature type="domain" description="EF-hand" evidence="7">
    <location>
        <begin position="214"/>
        <end position="249"/>
    </location>
</feature>
<keyword evidence="3" id="KW-0106">Calcium</keyword>
<sequence>MIDSDGMPVPYSKQPRGLATLARPVRKIPYKLQLLNPERRMPRSPRMTLPPLLESTSLGNMSSMSGFSASSVGSMHASASLPMLLHRVDAEVLRSRYDDPKFYRRDHLTIWGGADYQLHLKKKIKVKSKYLSFLPEQNVDAAERARQRKLESVKKLMRESARIFQKADTDGDGQLNFEEFCDLVKLQNALQRRAHVMADRHDRATTPVQAEPMPSREMMKDWFHLIDANHSGEVSMTEFFGFSLREALKAADSEAPNLLAFLSIWDTNKDDELDIVELEKVTTALGFAAITKELLENCDTVKDGTAIKIAQVTAALQDKAIQGESKPFFEVASQIAQRPISSISSRKKSSILAKKKPQKGPNSGRSNEALFPQIDADAGFAIVAALSRIDQRAKTKTFYDPKDAAVRISEDVSQALAMLRSWMRMQGLRALEVFQSWDQSGDLLLTRREVHEGIARYGLEFTPELTTLVFDHIADGYRLRYDDFKDWFESTKYSGLTEAERERRAAVYIQKLIRGRAAKRKVAARRDSPPDSATPGTVVDHFPEPPASREPPPASQQSP</sequence>
<feature type="compositionally biased region" description="Pro residues" evidence="6">
    <location>
        <begin position="544"/>
        <end position="559"/>
    </location>
</feature>
<feature type="region of interest" description="Disordered" evidence="6">
    <location>
        <begin position="518"/>
        <end position="559"/>
    </location>
</feature>
<feature type="domain" description="EF-hand" evidence="7">
    <location>
        <begin position="155"/>
        <end position="190"/>
    </location>
</feature>
<proteinExistence type="predicted"/>
<keyword evidence="2" id="KW-0964">Secreted</keyword>
<comment type="subcellular location">
    <subcellularLocation>
        <location evidence="1">Secreted</location>
    </subcellularLocation>
</comment>
<evidence type="ECO:0000313" key="9">
    <source>
        <dbReference type="Proteomes" id="UP000037460"/>
    </source>
</evidence>
<dbReference type="GO" id="GO:0005509">
    <property type="term" value="F:calcium ion binding"/>
    <property type="evidence" value="ECO:0007669"/>
    <property type="project" value="InterPro"/>
</dbReference>
<evidence type="ECO:0000256" key="3">
    <source>
        <dbReference type="ARBA" id="ARBA00022837"/>
    </source>
</evidence>
<keyword evidence="9" id="KW-1185">Reference proteome</keyword>
<dbReference type="GO" id="GO:0005576">
    <property type="term" value="C:extracellular region"/>
    <property type="evidence" value="ECO:0007669"/>
    <property type="project" value="UniProtKB-SubCell"/>
</dbReference>
<feature type="compositionally biased region" description="Basic residues" evidence="6">
    <location>
        <begin position="346"/>
        <end position="358"/>
    </location>
</feature>
<dbReference type="InterPro" id="IPR002048">
    <property type="entry name" value="EF_hand_dom"/>
</dbReference>
<dbReference type="InterPro" id="IPR011992">
    <property type="entry name" value="EF-hand-dom_pair"/>
</dbReference>
<dbReference type="PROSITE" id="PS50096">
    <property type="entry name" value="IQ"/>
    <property type="match status" value="1"/>
</dbReference>
<evidence type="ECO:0000256" key="6">
    <source>
        <dbReference type="SAM" id="MobiDB-lite"/>
    </source>
</evidence>
<dbReference type="Gene3D" id="1.10.238.10">
    <property type="entry name" value="EF-hand"/>
    <property type="match status" value="2"/>
</dbReference>
<dbReference type="Pfam" id="PF10591">
    <property type="entry name" value="SPARC_Ca_bdg"/>
    <property type="match status" value="1"/>
</dbReference>
<dbReference type="InterPro" id="IPR018247">
    <property type="entry name" value="EF_Hand_1_Ca_BS"/>
</dbReference>
<evidence type="ECO:0000313" key="8">
    <source>
        <dbReference type="EMBL" id="KOO53896.1"/>
    </source>
</evidence>
<evidence type="ECO:0000256" key="4">
    <source>
        <dbReference type="ARBA" id="ARBA00023157"/>
    </source>
</evidence>
<keyword evidence="4" id="KW-1015">Disulfide bond</keyword>
<dbReference type="SUPFAM" id="SSF47473">
    <property type="entry name" value="EF-hand"/>
    <property type="match status" value="1"/>
</dbReference>
<dbReference type="InterPro" id="IPR019577">
    <property type="entry name" value="SPARC/Testican_Ca-bd-dom"/>
</dbReference>
<accession>A0A0M0LSC9</accession>
<reference evidence="9" key="1">
    <citation type="journal article" date="2015" name="PLoS Genet.">
        <title>Genome Sequence and Transcriptome Analyses of Chrysochromulina tobin: Metabolic Tools for Enhanced Algal Fitness in the Prominent Order Prymnesiales (Haptophyceae).</title>
        <authorList>
            <person name="Hovde B.T."/>
            <person name="Deodato C.R."/>
            <person name="Hunsperger H.M."/>
            <person name="Ryken S.A."/>
            <person name="Yost W."/>
            <person name="Jha R.K."/>
            <person name="Patterson J."/>
            <person name="Monnat R.J. Jr."/>
            <person name="Barlow S.B."/>
            <person name="Starkenburg S.R."/>
            <person name="Cattolico R.A."/>
        </authorList>
    </citation>
    <scope>NUCLEOTIDE SEQUENCE</scope>
    <source>
        <strain evidence="9">CCMP291</strain>
    </source>
</reference>
<dbReference type="PROSITE" id="PS50222">
    <property type="entry name" value="EF_HAND_2"/>
    <property type="match status" value="2"/>
</dbReference>
<organism evidence="8 9">
    <name type="scientific">Chrysochromulina tobinii</name>
    <dbReference type="NCBI Taxonomy" id="1460289"/>
    <lineage>
        <taxon>Eukaryota</taxon>
        <taxon>Haptista</taxon>
        <taxon>Haptophyta</taxon>
        <taxon>Prymnesiophyceae</taxon>
        <taxon>Prymnesiales</taxon>
        <taxon>Chrysochromulinaceae</taxon>
        <taxon>Chrysochromulina</taxon>
    </lineage>
</organism>
<comment type="caution">
    <text evidence="8">The sequence shown here is derived from an EMBL/GenBank/DDBJ whole genome shotgun (WGS) entry which is preliminary data.</text>
</comment>
<protein>
    <recommendedName>
        <fullName evidence="7">EF-hand domain-containing protein</fullName>
    </recommendedName>
</protein>
<evidence type="ECO:0000256" key="5">
    <source>
        <dbReference type="ARBA" id="ARBA00023180"/>
    </source>
</evidence>
<gene>
    <name evidence="8" type="ORF">Ctob_012074</name>
</gene>
<dbReference type="Pfam" id="PF00036">
    <property type="entry name" value="EF-hand_1"/>
    <property type="match status" value="1"/>
</dbReference>